<dbReference type="Pfam" id="PF18879">
    <property type="entry name" value="EspA_EspE"/>
    <property type="match status" value="1"/>
</dbReference>
<accession>A0A1A2YT45</accession>
<name>A0A1A2YT45_9MYCO</name>
<evidence type="ECO:0000313" key="3">
    <source>
        <dbReference type="EMBL" id="OBI40417.1"/>
    </source>
</evidence>
<proteinExistence type="predicted"/>
<sequence>MKSAAPGAQWTGTAADAYEEANSRQGRTFGQMAVLDQRLGAEVDRSAAMVAAGRKNLDGVKQWVLDAAASVPPSADREQMLMPIARKGIADVAEIVKQSNSELNVIGGRIRTIGDEYQALGGNKKQGPGLKEPRDEDQDPANDDDLNTITGRDDDARKRASAEAFKQVFGRPPTSAIDWETAEALNPNSYDPKYKGVKPEIRVVKIRPVPGQGVVRASQYIEQRDVISGPGTRDFGDNRTANRNFDPENARVTTYIDYENGIVVMRQNPSVQLDASGGPGEVRVRAPEGRVWQNPDGSVRIQYSAANPFAPEIAKNPMGPVNPVTVNGDLVFTPGADGLRVDGTRTDYPSLEVYQDLPTGQSHTVLIDPARSGRSWGPAANLEFHHEIGFGGMAFGPFTEWNTEFDVPGADKPSTPFGRATNPPSVPPLPVPRGTTQV</sequence>
<dbReference type="InterPro" id="IPR043796">
    <property type="entry name" value="ESX-1_EspA/EspE-like"/>
</dbReference>
<evidence type="ECO:0000313" key="4">
    <source>
        <dbReference type="Proteomes" id="UP000093592"/>
    </source>
</evidence>
<protein>
    <recommendedName>
        <fullName evidence="2">ESX-1 secretion-associated protein EspA/EspE-like domain-containing protein</fullName>
    </recommendedName>
</protein>
<comment type="caution">
    <text evidence="3">The sequence shown here is derived from an EMBL/GenBank/DDBJ whole genome shotgun (WGS) entry which is preliminary data.</text>
</comment>
<evidence type="ECO:0000256" key="1">
    <source>
        <dbReference type="SAM" id="MobiDB-lite"/>
    </source>
</evidence>
<feature type="compositionally biased region" description="Acidic residues" evidence="1">
    <location>
        <begin position="135"/>
        <end position="146"/>
    </location>
</feature>
<dbReference type="EMBL" id="LZKJ01000198">
    <property type="protein sequence ID" value="OBI40417.1"/>
    <property type="molecule type" value="Genomic_DNA"/>
</dbReference>
<feature type="region of interest" description="Disordered" evidence="1">
    <location>
        <begin position="1"/>
        <end position="23"/>
    </location>
</feature>
<dbReference type="AlphaFoldDB" id="A0A1A2YT45"/>
<feature type="domain" description="ESX-1 secretion-associated protein EspA/EspE-like" evidence="2">
    <location>
        <begin position="2"/>
        <end position="58"/>
    </location>
</feature>
<evidence type="ECO:0000259" key="2">
    <source>
        <dbReference type="Pfam" id="PF18879"/>
    </source>
</evidence>
<feature type="region of interest" description="Disordered" evidence="1">
    <location>
        <begin position="404"/>
        <end position="438"/>
    </location>
</feature>
<feature type="region of interest" description="Disordered" evidence="1">
    <location>
        <begin position="119"/>
        <end position="159"/>
    </location>
</feature>
<organism evidence="3 4">
    <name type="scientific">Mycobacterium kyorinense</name>
    <dbReference type="NCBI Taxonomy" id="487514"/>
    <lineage>
        <taxon>Bacteria</taxon>
        <taxon>Bacillati</taxon>
        <taxon>Actinomycetota</taxon>
        <taxon>Actinomycetes</taxon>
        <taxon>Mycobacteriales</taxon>
        <taxon>Mycobacteriaceae</taxon>
        <taxon>Mycobacterium</taxon>
    </lineage>
</organism>
<reference evidence="4" key="1">
    <citation type="submission" date="2016-06" db="EMBL/GenBank/DDBJ databases">
        <authorList>
            <person name="Sutton G."/>
            <person name="Brinkac L."/>
            <person name="Sanka R."/>
            <person name="Adams M."/>
            <person name="Lau E."/>
            <person name="Sam S."/>
            <person name="Sreng N."/>
            <person name="Him V."/>
            <person name="Kerleguer A."/>
            <person name="Cheng S."/>
        </authorList>
    </citation>
    <scope>NUCLEOTIDE SEQUENCE [LARGE SCALE GENOMIC DNA]</scope>
    <source>
        <strain evidence="4">E861</strain>
    </source>
</reference>
<gene>
    <name evidence="3" type="ORF">A5707_09425</name>
</gene>
<dbReference type="Proteomes" id="UP000093592">
    <property type="component" value="Unassembled WGS sequence"/>
</dbReference>